<feature type="domain" description="HTH tetR-type" evidence="5">
    <location>
        <begin position="9"/>
        <end position="69"/>
    </location>
</feature>
<dbReference type="Pfam" id="PF00440">
    <property type="entry name" value="TetR_N"/>
    <property type="match status" value="1"/>
</dbReference>
<name>A0A7W7ZN53_9BACT</name>
<feature type="DNA-binding region" description="H-T-H motif" evidence="4">
    <location>
        <begin position="32"/>
        <end position="51"/>
    </location>
</feature>
<organism evidence="6 7">
    <name type="scientific">Granulicella mallensis</name>
    <dbReference type="NCBI Taxonomy" id="940614"/>
    <lineage>
        <taxon>Bacteria</taxon>
        <taxon>Pseudomonadati</taxon>
        <taxon>Acidobacteriota</taxon>
        <taxon>Terriglobia</taxon>
        <taxon>Terriglobales</taxon>
        <taxon>Acidobacteriaceae</taxon>
        <taxon>Granulicella</taxon>
    </lineage>
</organism>
<dbReference type="Proteomes" id="UP000584867">
    <property type="component" value="Unassembled WGS sequence"/>
</dbReference>
<dbReference type="InterPro" id="IPR009057">
    <property type="entry name" value="Homeodomain-like_sf"/>
</dbReference>
<dbReference type="PRINTS" id="PR00455">
    <property type="entry name" value="HTHTETR"/>
</dbReference>
<evidence type="ECO:0000256" key="3">
    <source>
        <dbReference type="ARBA" id="ARBA00023163"/>
    </source>
</evidence>
<evidence type="ECO:0000313" key="6">
    <source>
        <dbReference type="EMBL" id="MBB5062654.1"/>
    </source>
</evidence>
<dbReference type="PROSITE" id="PS50977">
    <property type="entry name" value="HTH_TETR_2"/>
    <property type="match status" value="1"/>
</dbReference>
<dbReference type="SUPFAM" id="SSF48498">
    <property type="entry name" value="Tetracyclin repressor-like, C-terminal domain"/>
    <property type="match status" value="1"/>
</dbReference>
<comment type="caution">
    <text evidence="6">The sequence shown here is derived from an EMBL/GenBank/DDBJ whole genome shotgun (WGS) entry which is preliminary data.</text>
</comment>
<dbReference type="EMBL" id="JACHIO010000003">
    <property type="protein sequence ID" value="MBB5062654.1"/>
    <property type="molecule type" value="Genomic_DNA"/>
</dbReference>
<dbReference type="PANTHER" id="PTHR47506:SF7">
    <property type="entry name" value="TRANSCRIPTIONAL REGULATORY PROTEIN"/>
    <property type="match status" value="1"/>
</dbReference>
<dbReference type="RefSeq" id="WP_184253226.1">
    <property type="nucleotide sequence ID" value="NZ_JACHIO010000003.1"/>
</dbReference>
<evidence type="ECO:0000256" key="1">
    <source>
        <dbReference type="ARBA" id="ARBA00023015"/>
    </source>
</evidence>
<dbReference type="SUPFAM" id="SSF46689">
    <property type="entry name" value="Homeodomain-like"/>
    <property type="match status" value="1"/>
</dbReference>
<gene>
    <name evidence="6" type="ORF">HDF15_000984</name>
</gene>
<sequence>MRLTSEQARENRQLILKTASRMFRLHGLEDVSVADIMKQSGFTHGGFYNHFDSKEELAAEAIAYAFVKSTHNLSEKFGTAKTPKKGFETVISEYLSPGYRDSSTGGCPAAALPSDSARNGNEIQMAFAEGIESYLDVFSAQMTGTKQESRQQAVALLSGLVGALMLSRAVKKCNPQLSDELLHSTRKSLSK</sequence>
<reference evidence="6 7" key="1">
    <citation type="submission" date="2020-08" db="EMBL/GenBank/DDBJ databases">
        <title>Genomic Encyclopedia of Type Strains, Phase IV (KMG-V): Genome sequencing to study the core and pangenomes of soil and plant-associated prokaryotes.</title>
        <authorList>
            <person name="Whitman W."/>
        </authorList>
    </citation>
    <scope>NUCLEOTIDE SEQUENCE [LARGE SCALE GENOMIC DNA]</scope>
    <source>
        <strain evidence="6 7">X5P3</strain>
    </source>
</reference>
<keyword evidence="3" id="KW-0804">Transcription</keyword>
<evidence type="ECO:0000256" key="2">
    <source>
        <dbReference type="ARBA" id="ARBA00023125"/>
    </source>
</evidence>
<dbReference type="PANTHER" id="PTHR47506">
    <property type="entry name" value="TRANSCRIPTIONAL REGULATORY PROTEIN"/>
    <property type="match status" value="1"/>
</dbReference>
<keyword evidence="1" id="KW-0805">Transcription regulation</keyword>
<evidence type="ECO:0000313" key="7">
    <source>
        <dbReference type="Proteomes" id="UP000584867"/>
    </source>
</evidence>
<accession>A0A7W7ZN53</accession>
<dbReference type="InterPro" id="IPR001647">
    <property type="entry name" value="HTH_TetR"/>
</dbReference>
<dbReference type="Gene3D" id="1.10.357.10">
    <property type="entry name" value="Tetracycline Repressor, domain 2"/>
    <property type="match status" value="1"/>
</dbReference>
<dbReference type="InterPro" id="IPR036271">
    <property type="entry name" value="Tet_transcr_reg_TetR-rel_C_sf"/>
</dbReference>
<dbReference type="Gene3D" id="1.10.10.60">
    <property type="entry name" value="Homeodomain-like"/>
    <property type="match status" value="1"/>
</dbReference>
<proteinExistence type="predicted"/>
<keyword evidence="2 4" id="KW-0238">DNA-binding</keyword>
<dbReference type="AlphaFoldDB" id="A0A7W7ZN53"/>
<dbReference type="GO" id="GO:0003677">
    <property type="term" value="F:DNA binding"/>
    <property type="evidence" value="ECO:0007669"/>
    <property type="project" value="UniProtKB-UniRule"/>
</dbReference>
<protein>
    <submittedName>
        <fullName evidence="6">TetR/AcrR family transcriptional repressor of nem operon</fullName>
    </submittedName>
</protein>
<evidence type="ECO:0000259" key="5">
    <source>
        <dbReference type="PROSITE" id="PS50977"/>
    </source>
</evidence>
<evidence type="ECO:0000256" key="4">
    <source>
        <dbReference type="PROSITE-ProRule" id="PRU00335"/>
    </source>
</evidence>